<feature type="transmembrane region" description="Helical" evidence="9">
    <location>
        <begin position="21"/>
        <end position="38"/>
    </location>
</feature>
<keyword evidence="5 9" id="KW-0812">Transmembrane</keyword>
<evidence type="ECO:0000256" key="9">
    <source>
        <dbReference type="SAM" id="Phobius"/>
    </source>
</evidence>
<feature type="region of interest" description="Disordered" evidence="8">
    <location>
        <begin position="511"/>
        <end position="534"/>
    </location>
</feature>
<evidence type="ECO:0000256" key="2">
    <source>
        <dbReference type="ARBA" id="ARBA00005658"/>
    </source>
</evidence>
<feature type="transmembrane region" description="Helical" evidence="9">
    <location>
        <begin position="58"/>
        <end position="77"/>
    </location>
</feature>
<evidence type="ECO:0000256" key="7">
    <source>
        <dbReference type="ARBA" id="ARBA00023136"/>
    </source>
</evidence>
<keyword evidence="4" id="KW-1003">Cell membrane</keyword>
<feature type="transmembrane region" description="Helical" evidence="9">
    <location>
        <begin position="480"/>
        <end position="500"/>
    </location>
</feature>
<feature type="transmembrane region" description="Helical" evidence="9">
    <location>
        <begin position="146"/>
        <end position="169"/>
    </location>
</feature>
<dbReference type="PANTHER" id="PTHR30047">
    <property type="entry name" value="HIGH-AFFINITY CHOLINE TRANSPORT PROTEIN-RELATED"/>
    <property type="match status" value="1"/>
</dbReference>
<dbReference type="OrthoDB" id="9775735at2"/>
<accession>A0A837DJN6</accession>
<dbReference type="EMBL" id="JRZE01000001">
    <property type="protein sequence ID" value="KHF46126.1"/>
    <property type="molecule type" value="Genomic_DNA"/>
</dbReference>
<protein>
    <submittedName>
        <fullName evidence="10">BCCT transporter</fullName>
    </submittedName>
</protein>
<feature type="transmembrane region" description="Helical" evidence="9">
    <location>
        <begin position="268"/>
        <end position="288"/>
    </location>
</feature>
<evidence type="ECO:0000256" key="6">
    <source>
        <dbReference type="ARBA" id="ARBA00022989"/>
    </source>
</evidence>
<keyword evidence="7 9" id="KW-0472">Membrane</keyword>
<proteinExistence type="inferred from homology"/>
<organism evidence="10 11">
    <name type="scientific">Saccharomonospora viridis</name>
    <dbReference type="NCBI Taxonomy" id="1852"/>
    <lineage>
        <taxon>Bacteria</taxon>
        <taxon>Bacillati</taxon>
        <taxon>Actinomycetota</taxon>
        <taxon>Actinomycetes</taxon>
        <taxon>Pseudonocardiales</taxon>
        <taxon>Pseudonocardiaceae</taxon>
        <taxon>Saccharomonospora</taxon>
    </lineage>
</organism>
<dbReference type="NCBIfam" id="NF007399">
    <property type="entry name" value="PRK09928.1"/>
    <property type="match status" value="1"/>
</dbReference>
<gene>
    <name evidence="10" type="ORF">MINT15_04270</name>
</gene>
<feature type="transmembrane region" description="Helical" evidence="9">
    <location>
        <begin position="197"/>
        <end position="222"/>
    </location>
</feature>
<evidence type="ECO:0000313" key="10">
    <source>
        <dbReference type="EMBL" id="KHF46126.1"/>
    </source>
</evidence>
<evidence type="ECO:0000256" key="4">
    <source>
        <dbReference type="ARBA" id="ARBA00022475"/>
    </source>
</evidence>
<feature type="transmembrane region" description="Helical" evidence="9">
    <location>
        <begin position="322"/>
        <end position="341"/>
    </location>
</feature>
<dbReference type="RefSeq" id="WP_074988089.1">
    <property type="nucleotide sequence ID" value="NZ_FOWS01000003.1"/>
</dbReference>
<feature type="transmembrane region" description="Helical" evidence="9">
    <location>
        <begin position="353"/>
        <end position="372"/>
    </location>
</feature>
<sequence>MSDSGEHKLAKDSPKINRVTFVGASSIILVIALWGIIAPENAAETIGVLVNWVSEGLGWYYILLATVILVFVVIVAVSKYGKITLGPVESKPDYNLFTWGAMLFAAGIGIDLMFFSVSEPVTQYLQPPQVEPESLEATRDAVVWALFHYGITGWAMYALMGMTLGYFAFRRGLPLAVRAALYPIIGKRIHGRPGHAVDIAAALGTVFGVATSLGIGVVQLNFGLNFMFGIPQGTAAQIGLIVLAVLMATMSAVSGVDRGIRRLSQLNVILAAALMLFVLFADNPVYLLDALVLNIGDYIANFGDMTLNTFAYDRPTEWLNSWTLFFWAWWIAWAPFVGLFLARISRGRTIREFVAATLIIPFMFTATFLSVFGNSALRLVREGNEEFGQVAANTPEQGFYTLLAQYPGVTFSAGLATVVGLLLYVTSADSGALVLGNLTSKLSTSTAEATSGVRVFWSAVIGVLTLAMLIVGGVGTLQNATIIMGLPFSVVMVMVMWGLYKALRQEGQGTDQFLPAGGSEGKSDAESERVAAKR</sequence>
<dbReference type="InterPro" id="IPR000060">
    <property type="entry name" value="BCCT_transptr"/>
</dbReference>
<name>A0A837DJN6_9PSEU</name>
<evidence type="ECO:0000256" key="8">
    <source>
        <dbReference type="SAM" id="MobiDB-lite"/>
    </source>
</evidence>
<dbReference type="Proteomes" id="UP000030848">
    <property type="component" value="Unassembled WGS sequence"/>
</dbReference>
<reference evidence="10 11" key="1">
    <citation type="submission" date="2014-10" db="EMBL/GenBank/DDBJ databases">
        <title>Genome sequence of Micropolyspora internatus JCM3315.</title>
        <authorList>
            <person name="Shin S.-K."/>
            <person name="Yi H."/>
        </authorList>
    </citation>
    <scope>NUCLEOTIDE SEQUENCE [LARGE SCALE GENOMIC DNA]</scope>
    <source>
        <strain evidence="10 11">JCM 3315</strain>
    </source>
</reference>
<feature type="transmembrane region" description="Helical" evidence="9">
    <location>
        <begin position="411"/>
        <end position="435"/>
    </location>
</feature>
<evidence type="ECO:0000256" key="5">
    <source>
        <dbReference type="ARBA" id="ARBA00022692"/>
    </source>
</evidence>
<evidence type="ECO:0000256" key="1">
    <source>
        <dbReference type="ARBA" id="ARBA00004651"/>
    </source>
</evidence>
<feature type="transmembrane region" description="Helical" evidence="9">
    <location>
        <begin position="234"/>
        <end position="256"/>
    </location>
</feature>
<dbReference type="GO" id="GO:0005886">
    <property type="term" value="C:plasma membrane"/>
    <property type="evidence" value="ECO:0007669"/>
    <property type="project" value="UniProtKB-SubCell"/>
</dbReference>
<keyword evidence="6 9" id="KW-1133">Transmembrane helix</keyword>
<dbReference type="PANTHER" id="PTHR30047:SF7">
    <property type="entry name" value="HIGH-AFFINITY CHOLINE TRANSPORT PROTEIN"/>
    <property type="match status" value="1"/>
</dbReference>
<comment type="subcellular location">
    <subcellularLocation>
        <location evidence="1">Cell membrane</location>
        <topology evidence="1">Multi-pass membrane protein</topology>
    </subcellularLocation>
</comment>
<evidence type="ECO:0000313" key="11">
    <source>
        <dbReference type="Proteomes" id="UP000030848"/>
    </source>
</evidence>
<comment type="similarity">
    <text evidence="2">Belongs to the BCCT transporter (TC 2.A.15) family.</text>
</comment>
<feature type="transmembrane region" description="Helical" evidence="9">
    <location>
        <begin position="455"/>
        <end position="474"/>
    </location>
</feature>
<comment type="caution">
    <text evidence="10">The sequence shown here is derived from an EMBL/GenBank/DDBJ whole genome shotgun (WGS) entry which is preliminary data.</text>
</comment>
<dbReference type="GO" id="GO:0022857">
    <property type="term" value="F:transmembrane transporter activity"/>
    <property type="evidence" value="ECO:0007669"/>
    <property type="project" value="InterPro"/>
</dbReference>
<dbReference type="Pfam" id="PF02028">
    <property type="entry name" value="BCCT"/>
    <property type="match status" value="1"/>
</dbReference>
<dbReference type="InterPro" id="IPR018093">
    <property type="entry name" value="BCCT_CS"/>
</dbReference>
<keyword evidence="3" id="KW-0813">Transport</keyword>
<evidence type="ECO:0000256" key="3">
    <source>
        <dbReference type="ARBA" id="ARBA00022448"/>
    </source>
</evidence>
<feature type="transmembrane region" description="Helical" evidence="9">
    <location>
        <begin position="97"/>
        <end position="117"/>
    </location>
</feature>
<feature type="compositionally biased region" description="Basic and acidic residues" evidence="8">
    <location>
        <begin position="521"/>
        <end position="534"/>
    </location>
</feature>
<dbReference type="PROSITE" id="PS01303">
    <property type="entry name" value="BCCT"/>
    <property type="match status" value="1"/>
</dbReference>
<dbReference type="AlphaFoldDB" id="A0A837DJN6"/>
<dbReference type="NCBIfam" id="TIGR00842">
    <property type="entry name" value="bcct"/>
    <property type="match status" value="1"/>
</dbReference>